<sequence>MTGPAKRAAVKFTVCAALAVFGGVAIPFAGSPYKVFLYVLAIGVCVKLAWPSQEEGEALIKAVDDEKR</sequence>
<keyword evidence="1" id="KW-0472">Membrane</keyword>
<keyword evidence="3" id="KW-1185">Reference proteome</keyword>
<keyword evidence="1" id="KW-1133">Transmembrane helix</keyword>
<proteinExistence type="predicted"/>
<keyword evidence="1" id="KW-0812">Transmembrane</keyword>
<dbReference type="EMBL" id="MT330372">
    <property type="protein sequence ID" value="QJI52260.1"/>
    <property type="molecule type" value="Genomic_DNA"/>
</dbReference>
<evidence type="ECO:0000256" key="1">
    <source>
        <dbReference type="SAM" id="Phobius"/>
    </source>
</evidence>
<dbReference type="Proteomes" id="UP000502753">
    <property type="component" value="Segment"/>
</dbReference>
<evidence type="ECO:0000313" key="2">
    <source>
        <dbReference type="EMBL" id="QJI52260.1"/>
    </source>
</evidence>
<name>A0A6M3YKE4_9CAUD</name>
<feature type="transmembrane region" description="Helical" evidence="1">
    <location>
        <begin position="12"/>
        <end position="29"/>
    </location>
</feature>
<dbReference type="KEGG" id="vg:62681211"/>
<dbReference type="GeneID" id="62681211"/>
<accession>A0A6M3YKE4</accession>
<protein>
    <submittedName>
        <fullName evidence="2">Uncharacterized protein</fullName>
    </submittedName>
</protein>
<reference evidence="2 3" key="1">
    <citation type="submission" date="2020-04" db="EMBL/GenBank/DDBJ databases">
        <title>Characterization and complete genome analysis of a novel phage JC01 infecting Cronobacter sakazakii.</title>
        <authorList>
            <person name="Jiang J."/>
            <person name="Zhao C."/>
            <person name="Tie D."/>
            <person name="Li Z."/>
        </authorList>
    </citation>
    <scope>NUCLEOTIDE SEQUENCE [LARGE SCALE GENOMIC DNA]</scope>
</reference>
<dbReference type="RefSeq" id="YP_009998620.1">
    <property type="nucleotide sequence ID" value="NC_052989.1"/>
</dbReference>
<evidence type="ECO:0000313" key="3">
    <source>
        <dbReference type="Proteomes" id="UP000502753"/>
    </source>
</evidence>
<organism evidence="2 3">
    <name type="scientific">Cronobacter phage JC01</name>
    <dbReference type="NCBI Taxonomy" id="2729575"/>
    <lineage>
        <taxon>Viruses</taxon>
        <taxon>Duplodnaviria</taxon>
        <taxon>Heunggongvirae</taxon>
        <taxon>Uroviricota</taxon>
        <taxon>Caudoviricetes</taxon>
        <taxon>Casjensviridae</taxon>
        <taxon>Jacunavirus</taxon>
        <taxon>Jacunavirus JC01</taxon>
    </lineage>
</organism>